<dbReference type="PANTHER" id="PTHR44688">
    <property type="entry name" value="DNA-BINDING TRANSCRIPTIONAL ACTIVATOR DEVR_DOSR"/>
    <property type="match status" value="1"/>
</dbReference>
<keyword evidence="3" id="KW-0804">Transcription</keyword>
<evidence type="ECO:0000256" key="2">
    <source>
        <dbReference type="ARBA" id="ARBA00023125"/>
    </source>
</evidence>
<reference evidence="7" key="2">
    <citation type="submission" date="2017-05" db="EMBL/GenBank/DDBJ databases">
        <title>Improved OligoMM genomes.</title>
        <authorList>
            <person name="Garzetti D."/>
        </authorList>
    </citation>
    <scope>NUCLEOTIDE SEQUENCE [LARGE SCALE GENOMIC DNA]</scope>
    <source>
        <strain evidence="7">KB18</strain>
    </source>
</reference>
<dbReference type="SUPFAM" id="SSF52540">
    <property type="entry name" value="P-loop containing nucleoside triphosphate hydrolases"/>
    <property type="match status" value="1"/>
</dbReference>
<dbReference type="KEGG" id="amur:ADH66_12880"/>
<dbReference type="EMBL" id="CP065321">
    <property type="protein sequence ID" value="QQR30724.1"/>
    <property type="molecule type" value="Genomic_DNA"/>
</dbReference>
<feature type="domain" description="HTH luxR-type" evidence="4">
    <location>
        <begin position="705"/>
        <end position="770"/>
    </location>
</feature>
<reference evidence="6 8" key="3">
    <citation type="submission" date="2020-11" db="EMBL/GenBank/DDBJ databases">
        <title>Closed and high quality bacterial genomes of the OMM12 community.</title>
        <authorList>
            <person name="Marbouty M."/>
            <person name="Lamy-Besnier Q."/>
            <person name="Debarbieux L."/>
            <person name="Koszul R."/>
        </authorList>
    </citation>
    <scope>NUCLEOTIDE SEQUENCE [LARGE SCALE GENOMIC DNA]</scope>
    <source>
        <strain evidence="6 8">KB18</strain>
    </source>
</reference>
<dbReference type="PROSITE" id="PS50043">
    <property type="entry name" value="HTH_LUXR_2"/>
    <property type="match status" value="1"/>
</dbReference>
<dbReference type="InterPro" id="IPR027417">
    <property type="entry name" value="P-loop_NTPase"/>
</dbReference>
<reference evidence="5" key="1">
    <citation type="journal article" date="2017" name="Genome Announc.">
        <title>High-Quality Whole-Genome Sequences of the Oligo-Mouse-Microbiota Bacterial Community.</title>
        <authorList>
            <person name="Garzetti D."/>
            <person name="Brugiroux S."/>
            <person name="Bunk B."/>
            <person name="Pukall R."/>
            <person name="McCoy K.D."/>
            <person name="Macpherson A.J."/>
            <person name="Stecher B."/>
        </authorList>
    </citation>
    <scope>NUCLEOTIDE SEQUENCE</scope>
    <source>
        <strain evidence="5">KB18</strain>
    </source>
</reference>
<dbReference type="InterPro" id="IPR036388">
    <property type="entry name" value="WH-like_DNA-bd_sf"/>
</dbReference>
<dbReference type="InterPro" id="IPR059106">
    <property type="entry name" value="WHD_MalT"/>
</dbReference>
<dbReference type="Proteomes" id="UP000196710">
    <property type="component" value="Chromosome"/>
</dbReference>
<organism evidence="6 8">
    <name type="scientific">Acutalibacter muris</name>
    <dbReference type="NCBI Taxonomy" id="1796620"/>
    <lineage>
        <taxon>Bacteria</taxon>
        <taxon>Bacillati</taxon>
        <taxon>Bacillota</taxon>
        <taxon>Clostridia</taxon>
        <taxon>Eubacteriales</taxon>
        <taxon>Acutalibacteraceae</taxon>
        <taxon>Acutalibacter</taxon>
    </lineage>
</organism>
<evidence type="ECO:0000256" key="1">
    <source>
        <dbReference type="ARBA" id="ARBA00023015"/>
    </source>
</evidence>
<proteinExistence type="predicted"/>
<sequence length="772" mass="87359">MEQYIMPLSANRKLKAAKSIDQTAYIYGATGYGKTTFVQKYLAKRRHTYLNCGNRRWDENDIPAQGIVVLDDLHLLDESRREIVRSIVAMPEVWLIIVSRSPVPAWLMPEYINVGFMIISENDLRLGRKEIAGYLDRLGLSCTEDGLRLLTENSEGNAYAVRHAALKMAEGMTPGPQMQKEIHDGFARYLTDHVMVEWDSELLEFLMRVSVVDEFTLPLAELITASRQASVYLQKAAETGNFLFLEGDTYRLRPVLLHALRERSRQSLGEEQLRTCAKNAGVWYEMNGHISEALEMYEQAENWAQIRELLIRNARTNPGAGHYYELRRYYLSMDEDEAAKSPVLMAGLSMLHSMLMDEEKSEYWYKKLADFAKTATGGTKREAQSRLCYLDIGLPHRGSRDVLKIMLRAPAMLLDQGARLPEFSVTSNVPSTMNGGKDFCRWSRSDRALARTVGPLVERVLGSYGKGLTKIALGESLFEKGENAFEVLTLLSRGQVETECGGRPEIAFSAVGQRVRMMILQGDLLNAGTILDSFQTAVKEQRVMQLLPNIRAMRCRIALYAGDMEAVREWLKEAPDEDKEFITMERYRYLTKVRCYLALGENLKALALLEKLNEYAGRGHRTYIRMEAGVLGAIVRQRLGAEWEAMLTAALDEAESYHFVRFISELGAAVLPLLKKRSRDGPWYRQMLDETKQTARRYPSYLLPKSAARDDFSPTALEILRLQSGGLSATQIGARLGMKPDTVRYHIKENYRKLEAGSKTDAIAAAKSLGLI</sequence>
<evidence type="ECO:0000256" key="3">
    <source>
        <dbReference type="ARBA" id="ARBA00023163"/>
    </source>
</evidence>
<dbReference type="InterPro" id="IPR016032">
    <property type="entry name" value="Sig_transdc_resp-reg_C-effctor"/>
</dbReference>
<dbReference type="InterPro" id="IPR000792">
    <property type="entry name" value="Tscrpt_reg_LuxR_C"/>
</dbReference>
<dbReference type="GO" id="GO:0006355">
    <property type="term" value="P:regulation of DNA-templated transcription"/>
    <property type="evidence" value="ECO:0007669"/>
    <property type="project" value="InterPro"/>
</dbReference>
<keyword evidence="1" id="KW-0805">Transcription regulation</keyword>
<evidence type="ECO:0000313" key="6">
    <source>
        <dbReference type="EMBL" id="QQR30724.1"/>
    </source>
</evidence>
<dbReference type="InterPro" id="IPR041617">
    <property type="entry name" value="TPR_MalT"/>
</dbReference>
<dbReference type="SMART" id="SM00421">
    <property type="entry name" value="HTH_LUXR"/>
    <property type="match status" value="1"/>
</dbReference>
<name>A0A1Z2XSP4_9FIRM</name>
<evidence type="ECO:0000313" key="5">
    <source>
        <dbReference type="EMBL" id="ASB41466.1"/>
    </source>
</evidence>
<accession>A0A1Z2XSP4</accession>
<dbReference type="Gene3D" id="1.10.10.10">
    <property type="entry name" value="Winged helix-like DNA-binding domain superfamily/Winged helix DNA-binding domain"/>
    <property type="match status" value="1"/>
</dbReference>
<dbReference type="AlphaFoldDB" id="A0A1Z2XSP4"/>
<evidence type="ECO:0000313" key="8">
    <source>
        <dbReference type="Proteomes" id="UP000596035"/>
    </source>
</evidence>
<evidence type="ECO:0000313" key="7">
    <source>
        <dbReference type="Proteomes" id="UP000196710"/>
    </source>
</evidence>
<dbReference type="InterPro" id="IPR011990">
    <property type="entry name" value="TPR-like_helical_dom_sf"/>
</dbReference>
<dbReference type="Gene3D" id="1.25.40.10">
    <property type="entry name" value="Tetratricopeptide repeat domain"/>
    <property type="match status" value="1"/>
</dbReference>
<dbReference type="PANTHER" id="PTHR44688:SF16">
    <property type="entry name" value="DNA-BINDING TRANSCRIPTIONAL ACTIVATOR DEVR_DOSR"/>
    <property type="match status" value="1"/>
</dbReference>
<keyword evidence="7" id="KW-1185">Reference proteome</keyword>
<dbReference type="SUPFAM" id="SSF46894">
    <property type="entry name" value="C-terminal effector domain of the bipartite response regulators"/>
    <property type="match status" value="1"/>
</dbReference>
<dbReference type="Pfam" id="PF00196">
    <property type="entry name" value="GerE"/>
    <property type="match status" value="1"/>
</dbReference>
<dbReference type="EMBL" id="CP021422">
    <property type="protein sequence ID" value="ASB41466.1"/>
    <property type="molecule type" value="Genomic_DNA"/>
</dbReference>
<keyword evidence="2" id="KW-0238">DNA-binding</keyword>
<dbReference type="SUPFAM" id="SSF48452">
    <property type="entry name" value="TPR-like"/>
    <property type="match status" value="1"/>
</dbReference>
<dbReference type="Pfam" id="PF17874">
    <property type="entry name" value="TPR_MalT"/>
    <property type="match status" value="1"/>
</dbReference>
<dbReference type="GO" id="GO:0003677">
    <property type="term" value="F:DNA binding"/>
    <property type="evidence" value="ECO:0007669"/>
    <property type="project" value="UniProtKB-KW"/>
</dbReference>
<dbReference type="CDD" id="cd06170">
    <property type="entry name" value="LuxR_C_like"/>
    <property type="match status" value="1"/>
</dbReference>
<protein>
    <submittedName>
        <fullName evidence="6">LuxR family transcriptional regulator</fullName>
    </submittedName>
</protein>
<gene>
    <name evidence="5" type="ORF">ADH66_12880</name>
    <name evidence="6" type="ORF">I5Q82_03200</name>
</gene>
<evidence type="ECO:0000259" key="4">
    <source>
        <dbReference type="PROSITE" id="PS50043"/>
    </source>
</evidence>
<dbReference type="RefSeq" id="WP_066539983.1">
    <property type="nucleotide sequence ID" value="NZ_CP021422.1"/>
</dbReference>
<dbReference type="Pfam" id="PF25873">
    <property type="entry name" value="WHD_MalT"/>
    <property type="match status" value="1"/>
</dbReference>
<dbReference type="Proteomes" id="UP000596035">
    <property type="component" value="Chromosome"/>
</dbReference>